<dbReference type="Gene3D" id="1.10.357.10">
    <property type="entry name" value="Tetracycline Repressor, domain 2"/>
    <property type="match status" value="1"/>
</dbReference>
<comment type="caution">
    <text evidence="6">The sequence shown here is derived from an EMBL/GenBank/DDBJ whole genome shotgun (WGS) entry which is preliminary data.</text>
</comment>
<dbReference type="Gene3D" id="1.10.10.60">
    <property type="entry name" value="Homeodomain-like"/>
    <property type="match status" value="1"/>
</dbReference>
<dbReference type="PANTHER" id="PTHR47506">
    <property type="entry name" value="TRANSCRIPTIONAL REGULATORY PROTEIN"/>
    <property type="match status" value="1"/>
</dbReference>
<feature type="domain" description="HTH tetR-type" evidence="4">
    <location>
        <begin position="1"/>
        <end position="40"/>
    </location>
</feature>
<gene>
    <name evidence="6" type="ORF">GCM10007362_04470</name>
</gene>
<dbReference type="InterPro" id="IPR011075">
    <property type="entry name" value="TetR_C"/>
</dbReference>
<evidence type="ECO:0000259" key="5">
    <source>
        <dbReference type="Pfam" id="PF16925"/>
    </source>
</evidence>
<feature type="domain" description="Tetracyclin repressor-like C-terminal" evidence="5">
    <location>
        <begin position="64"/>
        <end position="156"/>
    </location>
</feature>
<dbReference type="Pfam" id="PF00440">
    <property type="entry name" value="TetR_N"/>
    <property type="match status" value="1"/>
</dbReference>
<keyword evidence="1" id="KW-0805">Transcription regulation</keyword>
<proteinExistence type="predicted"/>
<dbReference type="SUPFAM" id="SSF48498">
    <property type="entry name" value="Tetracyclin repressor-like, C-terminal domain"/>
    <property type="match status" value="1"/>
</dbReference>
<dbReference type="InterPro" id="IPR036271">
    <property type="entry name" value="Tet_transcr_reg_TetR-rel_C_sf"/>
</dbReference>
<keyword evidence="3" id="KW-0804">Transcription</keyword>
<keyword evidence="2" id="KW-0238">DNA-binding</keyword>
<evidence type="ECO:0000256" key="2">
    <source>
        <dbReference type="ARBA" id="ARBA00023125"/>
    </source>
</evidence>
<reference evidence="7" key="1">
    <citation type="journal article" date="2019" name="Int. J. Syst. Evol. Microbiol.">
        <title>The Global Catalogue of Microorganisms (GCM) 10K type strain sequencing project: providing services to taxonomists for standard genome sequencing and annotation.</title>
        <authorList>
            <consortium name="The Broad Institute Genomics Platform"/>
            <consortium name="The Broad Institute Genome Sequencing Center for Infectious Disease"/>
            <person name="Wu L."/>
            <person name="Ma J."/>
        </authorList>
    </citation>
    <scope>NUCLEOTIDE SEQUENCE [LARGE SCALE GENOMIC DNA]</scope>
    <source>
        <strain evidence="7">CCM 8702</strain>
    </source>
</reference>
<dbReference type="EMBL" id="BMDD01000001">
    <property type="protein sequence ID" value="GGH69427.1"/>
    <property type="molecule type" value="Genomic_DNA"/>
</dbReference>
<dbReference type="Proteomes" id="UP000605427">
    <property type="component" value="Unassembled WGS sequence"/>
</dbReference>
<evidence type="ECO:0000259" key="4">
    <source>
        <dbReference type="Pfam" id="PF00440"/>
    </source>
</evidence>
<dbReference type="InterPro" id="IPR009057">
    <property type="entry name" value="Homeodomain-like_sf"/>
</dbReference>
<accession>A0ABQ1ZMV0</accession>
<evidence type="ECO:0000256" key="3">
    <source>
        <dbReference type="ARBA" id="ARBA00023163"/>
    </source>
</evidence>
<dbReference type="Pfam" id="PF16925">
    <property type="entry name" value="TetR_C_13"/>
    <property type="match status" value="1"/>
</dbReference>
<dbReference type="PANTHER" id="PTHR47506:SF1">
    <property type="entry name" value="HTH-TYPE TRANSCRIPTIONAL REGULATOR YJDC"/>
    <property type="match status" value="1"/>
</dbReference>
<dbReference type="InterPro" id="IPR001647">
    <property type="entry name" value="HTH_TetR"/>
</dbReference>
<evidence type="ECO:0000313" key="6">
    <source>
        <dbReference type="EMBL" id="GGH69427.1"/>
    </source>
</evidence>
<evidence type="ECO:0000313" key="7">
    <source>
        <dbReference type="Proteomes" id="UP000605427"/>
    </source>
</evidence>
<dbReference type="SUPFAM" id="SSF46689">
    <property type="entry name" value="Homeodomain-like"/>
    <property type="match status" value="1"/>
</dbReference>
<organism evidence="6 7">
    <name type="scientific">Saccharibacillus endophyticus</name>
    <dbReference type="NCBI Taxonomy" id="2060666"/>
    <lineage>
        <taxon>Bacteria</taxon>
        <taxon>Bacillati</taxon>
        <taxon>Bacillota</taxon>
        <taxon>Bacilli</taxon>
        <taxon>Bacillales</taxon>
        <taxon>Paenibacillaceae</taxon>
        <taxon>Saccharibacillus</taxon>
    </lineage>
</organism>
<keyword evidence="7" id="KW-1185">Reference proteome</keyword>
<protein>
    <submittedName>
        <fullName evidence="6">TetR family transcriptional regulator</fullName>
    </submittedName>
</protein>
<name>A0ABQ1ZMV0_9BACL</name>
<evidence type="ECO:0000256" key="1">
    <source>
        <dbReference type="ARBA" id="ARBA00023015"/>
    </source>
</evidence>
<sequence>MEVFWTKGFHATSYEDLTRTTQVKKQSLYGVFKNKRELFLKSLALYREENLSVLEKRMACETSPVRRLEAICEAALYADDEARIRGCLIINTSLEFGNGDADINREIGQMMERTEGMIEQAIRDGQAEGAITSRLGSRELALHLSNAINGAKMMEKSGISREEILGVLRTSIALIEA</sequence>